<evidence type="ECO:0000313" key="2">
    <source>
        <dbReference type="Proteomes" id="UP001163321"/>
    </source>
</evidence>
<accession>A0ACC0W1B0</accession>
<proteinExistence type="predicted"/>
<reference evidence="1 2" key="1">
    <citation type="journal article" date="2022" name="bioRxiv">
        <title>The genome of the oomycete Peronosclerospora sorghi, a cosmopolitan pathogen of maize and sorghum, is inflated with dispersed pseudogenes.</title>
        <authorList>
            <person name="Fletcher K."/>
            <person name="Martin F."/>
            <person name="Isakeit T."/>
            <person name="Cavanaugh K."/>
            <person name="Magill C."/>
            <person name="Michelmore R."/>
        </authorList>
    </citation>
    <scope>NUCLEOTIDE SEQUENCE [LARGE SCALE GENOMIC DNA]</scope>
    <source>
        <strain evidence="1">P6</strain>
    </source>
</reference>
<comment type="caution">
    <text evidence="1">The sequence shown here is derived from an EMBL/GenBank/DDBJ whole genome shotgun (WGS) entry which is preliminary data.</text>
</comment>
<dbReference type="EMBL" id="CM047583">
    <property type="protein sequence ID" value="KAI9912435.1"/>
    <property type="molecule type" value="Genomic_DNA"/>
</dbReference>
<dbReference type="Proteomes" id="UP001163321">
    <property type="component" value="Chromosome 4"/>
</dbReference>
<gene>
    <name evidence="1" type="ORF">PsorP6_006740</name>
</gene>
<name>A0ACC0W1B0_9STRA</name>
<protein>
    <submittedName>
        <fullName evidence="1">Uncharacterized protein</fullName>
    </submittedName>
</protein>
<organism evidence="1 2">
    <name type="scientific">Peronosclerospora sorghi</name>
    <dbReference type="NCBI Taxonomy" id="230839"/>
    <lineage>
        <taxon>Eukaryota</taxon>
        <taxon>Sar</taxon>
        <taxon>Stramenopiles</taxon>
        <taxon>Oomycota</taxon>
        <taxon>Peronosporomycetes</taxon>
        <taxon>Peronosporales</taxon>
        <taxon>Peronosporaceae</taxon>
        <taxon>Peronosclerospora</taxon>
    </lineage>
</organism>
<sequence>MATKMQVLMAYKCVLALKDLIQTYLLRRTKQEVLETGASGELDVDQKRQGYEDEEGIVGSMTELLTETDEDKDGGESVASFGAASDSGKMIVLQKLLTL</sequence>
<keyword evidence="2" id="KW-1185">Reference proteome</keyword>
<evidence type="ECO:0000313" key="1">
    <source>
        <dbReference type="EMBL" id="KAI9912435.1"/>
    </source>
</evidence>